<feature type="transmembrane region" description="Helical" evidence="2">
    <location>
        <begin position="43"/>
        <end position="65"/>
    </location>
</feature>
<keyword evidence="4" id="KW-1185">Reference proteome</keyword>
<sequence>MADYDNYNNLYQFITTTSTTTPRPWDRGHHDDVELDDTAPLPLLIGIGLALFIGFVILVLICCCCRRPRSPPSSGTLPPVSQAVYQRAPFSDGIGGGVSYPMTALPPEPGYPNTVLGCPPPNSMVPVVKRDYGMIGSGPGLAPMTETMHQVPQHLQSHPHFGGVPTFPQNQYLTSHAQSPIPGHPTQTSIAHQGPFSPSSHASSSSASGPSGDPHVPTMATVPTSTQKFSYQQQKSFPGQNYQYQVLPQQYFHPMMPPPHLSQQPQLYMSGQNSQAMIHSDSFGNNIGHNNANMNSNQPFPIQNFPTTSQPQSLPPSLITSHNQRSPASLDDHEDASTDAATGAATDSAISTQSASENPLVSDKLLPPDENARPLSLNSSIESEEDSGGEER</sequence>
<protein>
    <recommendedName>
        <fullName evidence="5">Protein tweety homolog</fullName>
    </recommendedName>
</protein>
<feature type="region of interest" description="Disordered" evidence="1">
    <location>
        <begin position="167"/>
        <end position="230"/>
    </location>
</feature>
<evidence type="ECO:0000313" key="3">
    <source>
        <dbReference type="EMBL" id="GFN91398.1"/>
    </source>
</evidence>
<feature type="compositionally biased region" description="Low complexity" evidence="1">
    <location>
        <begin position="285"/>
        <end position="297"/>
    </location>
</feature>
<proteinExistence type="predicted"/>
<feature type="region of interest" description="Disordered" evidence="1">
    <location>
        <begin position="278"/>
        <end position="392"/>
    </location>
</feature>
<name>A0AAV3ZAI7_9GAST</name>
<gene>
    <name evidence="3" type="ORF">PoB_001790400</name>
</gene>
<reference evidence="3 4" key="1">
    <citation type="journal article" date="2021" name="Elife">
        <title>Chloroplast acquisition without the gene transfer in kleptoplastic sea slugs, Plakobranchus ocellatus.</title>
        <authorList>
            <person name="Maeda T."/>
            <person name="Takahashi S."/>
            <person name="Yoshida T."/>
            <person name="Shimamura S."/>
            <person name="Takaki Y."/>
            <person name="Nagai Y."/>
            <person name="Toyoda A."/>
            <person name="Suzuki Y."/>
            <person name="Arimoto A."/>
            <person name="Ishii H."/>
            <person name="Satoh N."/>
            <person name="Nishiyama T."/>
            <person name="Hasebe M."/>
            <person name="Maruyama T."/>
            <person name="Minagawa J."/>
            <person name="Obokata J."/>
            <person name="Shigenobu S."/>
        </authorList>
    </citation>
    <scope>NUCLEOTIDE SEQUENCE [LARGE SCALE GENOMIC DNA]</scope>
</reference>
<comment type="caution">
    <text evidence="3">The sequence shown here is derived from an EMBL/GenBank/DDBJ whole genome shotgun (WGS) entry which is preliminary data.</text>
</comment>
<evidence type="ECO:0000256" key="1">
    <source>
        <dbReference type="SAM" id="MobiDB-lite"/>
    </source>
</evidence>
<dbReference type="AlphaFoldDB" id="A0AAV3ZAI7"/>
<feature type="compositionally biased region" description="Low complexity" evidence="1">
    <location>
        <begin position="306"/>
        <end position="321"/>
    </location>
</feature>
<accession>A0AAV3ZAI7</accession>
<feature type="compositionally biased region" description="Low complexity" evidence="1">
    <location>
        <begin position="197"/>
        <end position="212"/>
    </location>
</feature>
<keyword evidence="2" id="KW-0472">Membrane</keyword>
<feature type="compositionally biased region" description="Acidic residues" evidence="1">
    <location>
        <begin position="382"/>
        <end position="392"/>
    </location>
</feature>
<dbReference type="EMBL" id="BLXT01002132">
    <property type="protein sequence ID" value="GFN91398.1"/>
    <property type="molecule type" value="Genomic_DNA"/>
</dbReference>
<evidence type="ECO:0000313" key="4">
    <source>
        <dbReference type="Proteomes" id="UP000735302"/>
    </source>
</evidence>
<feature type="compositionally biased region" description="Low complexity" evidence="1">
    <location>
        <begin position="338"/>
        <end position="352"/>
    </location>
</feature>
<dbReference type="Proteomes" id="UP000735302">
    <property type="component" value="Unassembled WGS sequence"/>
</dbReference>
<evidence type="ECO:0000256" key="2">
    <source>
        <dbReference type="SAM" id="Phobius"/>
    </source>
</evidence>
<feature type="compositionally biased region" description="Polar residues" evidence="1">
    <location>
        <begin position="221"/>
        <end position="230"/>
    </location>
</feature>
<feature type="compositionally biased region" description="Polar residues" evidence="1">
    <location>
        <begin position="167"/>
        <end position="178"/>
    </location>
</feature>
<keyword evidence="2" id="KW-1133">Transmembrane helix</keyword>
<organism evidence="3 4">
    <name type="scientific">Plakobranchus ocellatus</name>
    <dbReference type="NCBI Taxonomy" id="259542"/>
    <lineage>
        <taxon>Eukaryota</taxon>
        <taxon>Metazoa</taxon>
        <taxon>Spiralia</taxon>
        <taxon>Lophotrochozoa</taxon>
        <taxon>Mollusca</taxon>
        <taxon>Gastropoda</taxon>
        <taxon>Heterobranchia</taxon>
        <taxon>Euthyneura</taxon>
        <taxon>Panpulmonata</taxon>
        <taxon>Sacoglossa</taxon>
        <taxon>Placobranchoidea</taxon>
        <taxon>Plakobranchidae</taxon>
        <taxon>Plakobranchus</taxon>
    </lineage>
</organism>
<evidence type="ECO:0008006" key="5">
    <source>
        <dbReference type="Google" id="ProtNLM"/>
    </source>
</evidence>
<keyword evidence="2" id="KW-0812">Transmembrane</keyword>